<keyword evidence="1" id="KW-0479">Metal-binding</keyword>
<evidence type="ECO:0000256" key="5">
    <source>
        <dbReference type="SAM" id="MobiDB-lite"/>
    </source>
</evidence>
<evidence type="ECO:0000313" key="9">
    <source>
        <dbReference type="Proteomes" id="UP000251960"/>
    </source>
</evidence>
<dbReference type="GO" id="GO:0008270">
    <property type="term" value="F:zinc ion binding"/>
    <property type="evidence" value="ECO:0007669"/>
    <property type="project" value="UniProtKB-KW"/>
</dbReference>
<feature type="domain" description="BED-type" evidence="7">
    <location>
        <begin position="10"/>
        <end position="64"/>
    </location>
</feature>
<feature type="region of interest" description="Disordered" evidence="5">
    <location>
        <begin position="416"/>
        <end position="462"/>
    </location>
</feature>
<organism evidence="8 9">
    <name type="scientific">Zea mays</name>
    <name type="common">Maize</name>
    <dbReference type="NCBI Taxonomy" id="4577"/>
    <lineage>
        <taxon>Eukaryota</taxon>
        <taxon>Viridiplantae</taxon>
        <taxon>Streptophyta</taxon>
        <taxon>Embryophyta</taxon>
        <taxon>Tracheophyta</taxon>
        <taxon>Spermatophyta</taxon>
        <taxon>Magnoliopsida</taxon>
        <taxon>Liliopsida</taxon>
        <taxon>Poales</taxon>
        <taxon>Poaceae</taxon>
        <taxon>PACMAD clade</taxon>
        <taxon>Panicoideae</taxon>
        <taxon>Andropogonodae</taxon>
        <taxon>Andropogoneae</taxon>
        <taxon>Tripsacinae</taxon>
        <taxon>Zea</taxon>
    </lineage>
</organism>
<evidence type="ECO:0000259" key="7">
    <source>
        <dbReference type="PROSITE" id="PS50808"/>
    </source>
</evidence>
<feature type="transmembrane region" description="Helical" evidence="6">
    <location>
        <begin position="253"/>
        <end position="275"/>
    </location>
</feature>
<keyword evidence="3" id="KW-0862">Zinc</keyword>
<keyword evidence="6" id="KW-0812">Transmembrane</keyword>
<dbReference type="PANTHER" id="PTHR46951:SF2">
    <property type="entry name" value="BED-TYPE DOMAIN-CONTAINING PROTEIN"/>
    <property type="match status" value="1"/>
</dbReference>
<keyword evidence="6" id="KW-0472">Membrane</keyword>
<evidence type="ECO:0000256" key="6">
    <source>
        <dbReference type="SAM" id="Phobius"/>
    </source>
</evidence>
<dbReference type="Proteomes" id="UP000251960">
    <property type="component" value="Chromosome 3"/>
</dbReference>
<evidence type="ECO:0000313" key="8">
    <source>
        <dbReference type="EMBL" id="PWZ32124.1"/>
    </source>
</evidence>
<keyword evidence="2 4" id="KW-0863">Zinc-finger</keyword>
<reference evidence="8 9" key="1">
    <citation type="journal article" date="2018" name="Nat. Genet.">
        <title>Extensive intraspecific gene order and gene structural variations between Mo17 and other maize genomes.</title>
        <authorList>
            <person name="Sun S."/>
            <person name="Zhou Y."/>
            <person name="Chen J."/>
            <person name="Shi J."/>
            <person name="Zhao H."/>
            <person name="Zhao H."/>
            <person name="Song W."/>
            <person name="Zhang M."/>
            <person name="Cui Y."/>
            <person name="Dong X."/>
            <person name="Liu H."/>
            <person name="Ma X."/>
            <person name="Jiao Y."/>
            <person name="Wang B."/>
            <person name="Wei X."/>
            <person name="Stein J.C."/>
            <person name="Glaubitz J.C."/>
            <person name="Lu F."/>
            <person name="Yu G."/>
            <person name="Liang C."/>
            <person name="Fengler K."/>
            <person name="Li B."/>
            <person name="Rafalski A."/>
            <person name="Schnable P.S."/>
            <person name="Ware D.H."/>
            <person name="Buckler E.S."/>
            <person name="Lai J."/>
        </authorList>
    </citation>
    <scope>NUCLEOTIDE SEQUENCE [LARGE SCALE GENOMIC DNA]</scope>
    <source>
        <strain evidence="9">cv. Missouri 17</strain>
        <tissue evidence="8">Seedling</tissue>
    </source>
</reference>
<gene>
    <name evidence="8" type="ORF">Zm00014a_031254</name>
</gene>
<name>A0A3L6FFV5_MAIZE</name>
<dbReference type="AlphaFoldDB" id="A0A3L6FFV5"/>
<evidence type="ECO:0000256" key="2">
    <source>
        <dbReference type="ARBA" id="ARBA00022771"/>
    </source>
</evidence>
<keyword evidence="6" id="KW-1133">Transmembrane helix</keyword>
<dbReference type="InterPro" id="IPR003656">
    <property type="entry name" value="Znf_BED"/>
</dbReference>
<dbReference type="PROSITE" id="PS50808">
    <property type="entry name" value="ZF_BED"/>
    <property type="match status" value="1"/>
</dbReference>
<dbReference type="GO" id="GO:0003677">
    <property type="term" value="F:DNA binding"/>
    <property type="evidence" value="ECO:0007669"/>
    <property type="project" value="InterPro"/>
</dbReference>
<feature type="region of interest" description="Disordered" evidence="5">
    <location>
        <begin position="294"/>
        <end position="342"/>
    </location>
</feature>
<dbReference type="EMBL" id="NCVQ01000004">
    <property type="protein sequence ID" value="PWZ32124.1"/>
    <property type="molecule type" value="Genomic_DNA"/>
</dbReference>
<proteinExistence type="predicted"/>
<dbReference type="PANTHER" id="PTHR46951">
    <property type="entry name" value="BED-TYPE DOMAIN-CONTAINING PROTEIN"/>
    <property type="match status" value="1"/>
</dbReference>
<evidence type="ECO:0000256" key="3">
    <source>
        <dbReference type="ARBA" id="ARBA00022833"/>
    </source>
</evidence>
<sequence>MSDEDRDRERDRDRVWLHGEKVGAGFKCKYCRETKSGGGGTRLKEHLAHRGKNVKKCPSVPPDIKAYFQLDIDKTKEKKSSRFRQQLRADEAARTHFGDDEYEDELKAALHQSRVEHEFSQRAGARYDRGGGSSSQRVPERVRDYNLAQASGLRQQRIDTGPWTSKGRSSKEILGRAWAKACHAIGIPGRKVDNPYFRAAIMEAQRKCKNGPMKQLVTPTLVSGRQDLVHQIGKEKGSKSPIKSKRKTRMKTVMITQPTLVLVMMAAMVMLDYMVEGVVQEGVRETISGRRRSVSFPVQDGIRSSSSSGSSNYPTGQDPGYNPYAWQWQPSQGTYGPPPPSGEAPPSIMYGYGNYGPPPPPYSNLSNMYPPGPQYGYGQVPAAPFELSLTPYMQTIGIGSGAVVPGATPAITKELTTTPRKRTRSSPAKTVTKRLFTDIDGGTTGSKDATDRAAAPSPTKDA</sequence>
<comment type="caution">
    <text evidence="8">The sequence shown here is derived from an EMBL/GenBank/DDBJ whole genome shotgun (WGS) entry which is preliminary data.</text>
</comment>
<evidence type="ECO:0000256" key="4">
    <source>
        <dbReference type="PROSITE-ProRule" id="PRU00027"/>
    </source>
</evidence>
<evidence type="ECO:0000256" key="1">
    <source>
        <dbReference type="ARBA" id="ARBA00022723"/>
    </source>
</evidence>
<accession>A0A3L6FFV5</accession>
<protein>
    <recommendedName>
        <fullName evidence="7">BED-type domain-containing protein</fullName>
    </recommendedName>
</protein>